<accession>A0A381VHH1</accession>
<dbReference type="EMBL" id="UINC01008840">
    <property type="protein sequence ID" value="SVA39722.1"/>
    <property type="molecule type" value="Genomic_DNA"/>
</dbReference>
<reference evidence="2" key="1">
    <citation type="submission" date="2018-05" db="EMBL/GenBank/DDBJ databases">
        <authorList>
            <person name="Lanie J.A."/>
            <person name="Ng W.-L."/>
            <person name="Kazmierczak K.M."/>
            <person name="Andrzejewski T.M."/>
            <person name="Davidsen T.M."/>
            <person name="Wayne K.J."/>
            <person name="Tettelin H."/>
            <person name="Glass J.I."/>
            <person name="Rusch D."/>
            <person name="Podicherti R."/>
            <person name="Tsui H.-C.T."/>
            <person name="Winkler M.E."/>
        </authorList>
    </citation>
    <scope>NUCLEOTIDE SEQUENCE</scope>
</reference>
<gene>
    <name evidence="2" type="ORF">METZ01_LOCUS92576</name>
</gene>
<protein>
    <submittedName>
        <fullName evidence="2">Uncharacterized protein</fullName>
    </submittedName>
</protein>
<proteinExistence type="predicted"/>
<sequence>MFSQIGFSSKAEALGDQDYHIKILEALKRMNIRLVRIETNKLRSLKAIQESLLNQIMALRTSIEQVQATGELNKSEMLASIQGLETKILDIESHLKNEVMLGFDKQNEEDKRLRTHLSSQINQLKDSLATDMVGFSKLNQQQFKAFGEANNTQFQEVVNVLEEQNKKLQQTQALLKTDLIPALDTQSEETRQALLSELSQARAVQKNFLEANHKQTLASLATVEEKNKALIEILKKSILVDEATKRLVETVQQNIGSTNQNIDQTKKMISILQQVLVQRMKSISETEAALEIRLDQDLAEVRNNQKTVTSQLETLAHLSNQINQQSTQIEQSIQQPMVSVANQSSQMVQNLSRVEQNLSKTIDAAANNAKAQADLSNEKLSRLVDILKSFAVEQGKIDQVLQALEADLGKVDQIIQAQKKLDVVLQSQKKVEKVIQGQKLGSIASQETIMNTQNKISEALKDLRRKANVNISRNDDILKKIKKQK</sequence>
<name>A0A381VHH1_9ZZZZ</name>
<keyword evidence="1" id="KW-0175">Coiled coil</keyword>
<evidence type="ECO:0000313" key="2">
    <source>
        <dbReference type="EMBL" id="SVA39722.1"/>
    </source>
</evidence>
<feature type="coiled-coil region" evidence="1">
    <location>
        <begin position="151"/>
        <end position="178"/>
    </location>
</feature>
<evidence type="ECO:0000256" key="1">
    <source>
        <dbReference type="SAM" id="Coils"/>
    </source>
</evidence>
<dbReference type="AlphaFoldDB" id="A0A381VHH1"/>
<organism evidence="2">
    <name type="scientific">marine metagenome</name>
    <dbReference type="NCBI Taxonomy" id="408172"/>
    <lineage>
        <taxon>unclassified sequences</taxon>
        <taxon>metagenomes</taxon>
        <taxon>ecological metagenomes</taxon>
    </lineage>
</organism>